<feature type="transmembrane region" description="Helical" evidence="1">
    <location>
        <begin position="200"/>
        <end position="225"/>
    </location>
</feature>
<feature type="transmembrane region" description="Helical" evidence="1">
    <location>
        <begin position="124"/>
        <end position="144"/>
    </location>
</feature>
<dbReference type="PANTHER" id="PTHR36832:SF1">
    <property type="entry name" value="SLR1174 PROTEIN"/>
    <property type="match status" value="1"/>
</dbReference>
<evidence type="ECO:0000313" key="2">
    <source>
        <dbReference type="EMBL" id="HIQ70738.1"/>
    </source>
</evidence>
<accession>A0A9D0ZAA1</accession>
<evidence type="ECO:0000256" key="1">
    <source>
        <dbReference type="SAM" id="Phobius"/>
    </source>
</evidence>
<feature type="transmembrane region" description="Helical" evidence="1">
    <location>
        <begin position="156"/>
        <end position="179"/>
    </location>
</feature>
<dbReference type="InterPro" id="IPR010390">
    <property type="entry name" value="ABC-2_transporter-like"/>
</dbReference>
<feature type="transmembrane region" description="Helical" evidence="1">
    <location>
        <begin position="245"/>
        <end position="263"/>
    </location>
</feature>
<proteinExistence type="predicted"/>
<keyword evidence="1" id="KW-1133">Transmembrane helix</keyword>
<dbReference type="PANTHER" id="PTHR36832">
    <property type="entry name" value="SLR1174 PROTEIN-RELATED"/>
    <property type="match status" value="1"/>
</dbReference>
<reference evidence="2" key="2">
    <citation type="journal article" date="2021" name="PeerJ">
        <title>Extensive microbial diversity within the chicken gut microbiome revealed by metagenomics and culture.</title>
        <authorList>
            <person name="Gilroy R."/>
            <person name="Ravi A."/>
            <person name="Getino M."/>
            <person name="Pursley I."/>
            <person name="Horton D.L."/>
            <person name="Alikhan N.F."/>
            <person name="Baker D."/>
            <person name="Gharbi K."/>
            <person name="Hall N."/>
            <person name="Watson M."/>
            <person name="Adriaenssens E.M."/>
            <person name="Foster-Nyarko E."/>
            <person name="Jarju S."/>
            <person name="Secka A."/>
            <person name="Antonio M."/>
            <person name="Oren A."/>
            <person name="Chaudhuri R.R."/>
            <person name="La Ragione R."/>
            <person name="Hildebrand F."/>
            <person name="Pallen M.J."/>
        </authorList>
    </citation>
    <scope>NUCLEOTIDE SEQUENCE</scope>
    <source>
        <strain evidence="2">ChiSxjej2B14-6234</strain>
    </source>
</reference>
<comment type="caution">
    <text evidence="2">The sequence shown here is derived from an EMBL/GenBank/DDBJ whole genome shotgun (WGS) entry which is preliminary data.</text>
</comment>
<keyword evidence="1" id="KW-0812">Transmembrane</keyword>
<reference evidence="2" key="1">
    <citation type="submission" date="2020-10" db="EMBL/GenBank/DDBJ databases">
        <authorList>
            <person name="Gilroy R."/>
        </authorList>
    </citation>
    <scope>NUCLEOTIDE SEQUENCE</scope>
    <source>
        <strain evidence="2">ChiSxjej2B14-6234</strain>
    </source>
</reference>
<protein>
    <submittedName>
        <fullName evidence="2">ABC-2 family transporter protein</fullName>
    </submittedName>
</protein>
<dbReference type="EMBL" id="DVFJ01000002">
    <property type="protein sequence ID" value="HIQ70738.1"/>
    <property type="molecule type" value="Genomic_DNA"/>
</dbReference>
<name>A0A9D0ZAA1_9FIRM</name>
<evidence type="ECO:0000313" key="3">
    <source>
        <dbReference type="Proteomes" id="UP000886887"/>
    </source>
</evidence>
<sequence length="275" mass="29500">MKRNGQCQGSARRAVRPFFATVRLCARQTLDGNLLGIYGEYAVRFVQFALLTMIWRALAAQGADLGGMTLRALLTYTLMASVWRQQLNVLTPATSALWEGSIIGRFTRPVSILTSLAAETVGRWWVPVFVLYSLPLLLLSPLLGISCLPAGGLCGALALCSLALSASLGFALDLCFAALAMRLKNGCWAATQVREAVYELLSGAAIPFALMPAPVARALSLLPFGSLASAPLTIYVGTADPLPTLALQAAWNATLWPAALYVFRRSRERMVSYGG</sequence>
<dbReference type="Proteomes" id="UP000886887">
    <property type="component" value="Unassembled WGS sequence"/>
</dbReference>
<keyword evidence="1" id="KW-0472">Membrane</keyword>
<dbReference type="Pfam" id="PF06182">
    <property type="entry name" value="ABC2_membrane_6"/>
    <property type="match status" value="1"/>
</dbReference>
<dbReference type="AlphaFoldDB" id="A0A9D0ZAA1"/>
<organism evidence="2 3">
    <name type="scientific">Candidatus Onthenecus intestinigallinarum</name>
    <dbReference type="NCBI Taxonomy" id="2840875"/>
    <lineage>
        <taxon>Bacteria</taxon>
        <taxon>Bacillati</taxon>
        <taxon>Bacillota</taxon>
        <taxon>Clostridia</taxon>
        <taxon>Eubacteriales</taxon>
        <taxon>Candidatus Onthenecus</taxon>
    </lineage>
</organism>
<gene>
    <name evidence="2" type="ORF">IAB73_00755</name>
</gene>